<accession>A0AAQ3SKZ7</accession>
<proteinExistence type="predicted"/>
<feature type="transmembrane region" description="Helical" evidence="2">
    <location>
        <begin position="235"/>
        <end position="253"/>
    </location>
</feature>
<evidence type="ECO:0000313" key="3">
    <source>
        <dbReference type="EMBL" id="WVZ53775.1"/>
    </source>
</evidence>
<keyword evidence="2" id="KW-1133">Transmembrane helix</keyword>
<organism evidence="3 4">
    <name type="scientific">Paspalum notatum var. saurae</name>
    <dbReference type="NCBI Taxonomy" id="547442"/>
    <lineage>
        <taxon>Eukaryota</taxon>
        <taxon>Viridiplantae</taxon>
        <taxon>Streptophyta</taxon>
        <taxon>Embryophyta</taxon>
        <taxon>Tracheophyta</taxon>
        <taxon>Spermatophyta</taxon>
        <taxon>Magnoliopsida</taxon>
        <taxon>Liliopsida</taxon>
        <taxon>Poales</taxon>
        <taxon>Poaceae</taxon>
        <taxon>PACMAD clade</taxon>
        <taxon>Panicoideae</taxon>
        <taxon>Andropogonodae</taxon>
        <taxon>Paspaleae</taxon>
        <taxon>Paspalinae</taxon>
        <taxon>Paspalum</taxon>
    </lineage>
</organism>
<evidence type="ECO:0000313" key="4">
    <source>
        <dbReference type="Proteomes" id="UP001341281"/>
    </source>
</evidence>
<gene>
    <name evidence="3" type="ORF">U9M48_004673</name>
</gene>
<feature type="transmembrane region" description="Helical" evidence="2">
    <location>
        <begin position="161"/>
        <end position="181"/>
    </location>
</feature>
<evidence type="ECO:0000256" key="1">
    <source>
        <dbReference type="SAM" id="MobiDB-lite"/>
    </source>
</evidence>
<reference evidence="3 4" key="1">
    <citation type="submission" date="2024-02" db="EMBL/GenBank/DDBJ databases">
        <title>High-quality chromosome-scale genome assembly of Pensacola bahiagrass (Paspalum notatum Flugge var. saurae).</title>
        <authorList>
            <person name="Vega J.M."/>
            <person name="Podio M."/>
            <person name="Orjuela J."/>
            <person name="Siena L.A."/>
            <person name="Pessino S.C."/>
            <person name="Combes M.C."/>
            <person name="Mariac C."/>
            <person name="Albertini E."/>
            <person name="Pupilli F."/>
            <person name="Ortiz J.P.A."/>
            <person name="Leblanc O."/>
        </authorList>
    </citation>
    <scope>NUCLEOTIDE SEQUENCE [LARGE SCALE GENOMIC DNA]</scope>
    <source>
        <strain evidence="3">R1</strain>
        <tissue evidence="3">Leaf</tissue>
    </source>
</reference>
<feature type="region of interest" description="Disordered" evidence="1">
    <location>
        <begin position="276"/>
        <end position="300"/>
    </location>
</feature>
<feature type="transmembrane region" description="Helical" evidence="2">
    <location>
        <begin position="193"/>
        <end position="214"/>
    </location>
</feature>
<sequence>MAFSAPSRSCRARPLRSIFPATLLFDICAPGGLCTCFLKRSGGGGTAGSKLRGAGGTAGGGDAPAIELVDLARHGSKDHLQHSILCRSLSTPVHSMRHPEALGSPIRNKNDAVLSAQPALLEDSMLSNQEPWTAPVGVGDTLVANPAVNNRMGFLGSIYTIGQNLFVFCGTLALWSLAYPLSANAKQGYDNPFMQFIIIENVILLFLSFILAYLASHLKESGSIEGVRLHIFKGLFLLVSVALCAGFCIMLHFCANISIRILEEIKRGHARENRVLPERPGFDTPLATGDETKTPDSDPA</sequence>
<feature type="compositionally biased region" description="Basic and acidic residues" evidence="1">
    <location>
        <begin position="290"/>
        <end position="300"/>
    </location>
</feature>
<dbReference type="AlphaFoldDB" id="A0AAQ3SKZ7"/>
<keyword evidence="4" id="KW-1185">Reference proteome</keyword>
<dbReference type="Proteomes" id="UP001341281">
    <property type="component" value="Chromosome 01"/>
</dbReference>
<keyword evidence="2" id="KW-0472">Membrane</keyword>
<name>A0AAQ3SKZ7_PASNO</name>
<keyword evidence="2" id="KW-0812">Transmembrane</keyword>
<dbReference type="EMBL" id="CP144745">
    <property type="protein sequence ID" value="WVZ53775.1"/>
    <property type="molecule type" value="Genomic_DNA"/>
</dbReference>
<evidence type="ECO:0000256" key="2">
    <source>
        <dbReference type="SAM" id="Phobius"/>
    </source>
</evidence>
<protein>
    <submittedName>
        <fullName evidence="3">Uncharacterized protein</fullName>
    </submittedName>
</protein>